<feature type="chain" id="PRO_5014603782" description="DUF4440 domain-containing protein" evidence="1">
    <location>
        <begin position="24"/>
        <end position="158"/>
    </location>
</feature>
<dbReference type="Gene3D" id="3.10.450.50">
    <property type="match status" value="1"/>
</dbReference>
<dbReference type="InterPro" id="IPR027843">
    <property type="entry name" value="DUF4440"/>
</dbReference>
<dbReference type="EMBL" id="CP025791">
    <property type="protein sequence ID" value="AUP79338.1"/>
    <property type="molecule type" value="Genomic_DNA"/>
</dbReference>
<evidence type="ECO:0000313" key="3">
    <source>
        <dbReference type="EMBL" id="AUP79338.1"/>
    </source>
</evidence>
<proteinExistence type="predicted"/>
<organism evidence="3 4">
    <name type="scientific">Flavivirga eckloniae</name>
    <dbReference type="NCBI Taxonomy" id="1803846"/>
    <lineage>
        <taxon>Bacteria</taxon>
        <taxon>Pseudomonadati</taxon>
        <taxon>Bacteroidota</taxon>
        <taxon>Flavobacteriia</taxon>
        <taxon>Flavobacteriales</taxon>
        <taxon>Flavobacteriaceae</taxon>
        <taxon>Flavivirga</taxon>
    </lineage>
</organism>
<sequence length="158" mass="18165">MNKTILKLLAFSTLIFIVGCGKANNSNTKLITDKDKEVLRYLKEVEWPKAYAEQDTLLLDRILGEDFKMIDHSGNWYSKKDELDWIKKNSTNNDSFNYEIKRFEILDNGTAVICGTGHILKDSVKSIYQSSNVLVKREGKWKAVLSHVSGFKNIEEEE</sequence>
<protein>
    <recommendedName>
        <fullName evidence="2">DUF4440 domain-containing protein</fullName>
    </recommendedName>
</protein>
<dbReference type="KEGG" id="fek:C1H87_11720"/>
<keyword evidence="1" id="KW-0732">Signal</keyword>
<keyword evidence="4" id="KW-1185">Reference proteome</keyword>
<dbReference type="Pfam" id="PF14534">
    <property type="entry name" value="DUF4440"/>
    <property type="match status" value="1"/>
</dbReference>
<reference evidence="3 4" key="1">
    <citation type="submission" date="2018-01" db="EMBL/GenBank/DDBJ databases">
        <title>Complete genome sequence of Flavivirga eckloniae ECD14 isolated from seaweed Ecklonia cava.</title>
        <authorList>
            <person name="Lee J.H."/>
            <person name="Baik K.S."/>
            <person name="Seong C.N."/>
        </authorList>
    </citation>
    <scope>NUCLEOTIDE SEQUENCE [LARGE SCALE GENOMIC DNA]</scope>
    <source>
        <strain evidence="3 4">ECD14</strain>
    </source>
</reference>
<feature type="domain" description="DUF4440" evidence="2">
    <location>
        <begin position="45"/>
        <end position="142"/>
    </location>
</feature>
<evidence type="ECO:0000313" key="4">
    <source>
        <dbReference type="Proteomes" id="UP000235826"/>
    </source>
</evidence>
<dbReference type="PROSITE" id="PS51257">
    <property type="entry name" value="PROKAR_LIPOPROTEIN"/>
    <property type="match status" value="1"/>
</dbReference>
<dbReference type="Proteomes" id="UP000235826">
    <property type="component" value="Chromosome"/>
</dbReference>
<dbReference type="RefSeq" id="WP_102755993.1">
    <property type="nucleotide sequence ID" value="NZ_CP025791.1"/>
</dbReference>
<feature type="signal peptide" evidence="1">
    <location>
        <begin position="1"/>
        <end position="23"/>
    </location>
</feature>
<dbReference type="AlphaFoldDB" id="A0A2K9PR86"/>
<accession>A0A2K9PR86</accession>
<dbReference type="OrthoDB" id="1447395at2"/>
<dbReference type="InterPro" id="IPR032710">
    <property type="entry name" value="NTF2-like_dom_sf"/>
</dbReference>
<name>A0A2K9PR86_9FLAO</name>
<gene>
    <name evidence="3" type="ORF">C1H87_11720</name>
</gene>
<dbReference type="SUPFAM" id="SSF54427">
    <property type="entry name" value="NTF2-like"/>
    <property type="match status" value="1"/>
</dbReference>
<evidence type="ECO:0000259" key="2">
    <source>
        <dbReference type="Pfam" id="PF14534"/>
    </source>
</evidence>
<evidence type="ECO:0000256" key="1">
    <source>
        <dbReference type="SAM" id="SignalP"/>
    </source>
</evidence>